<protein>
    <submittedName>
        <fullName evidence="3">Uncharacterized protein</fullName>
    </submittedName>
</protein>
<accession>A0A8S1IRT3</accession>
<dbReference type="AlphaFoldDB" id="A0A8S1IRT3"/>
<feature type="chain" id="PRO_5035793825" evidence="2">
    <location>
        <begin position="26"/>
        <end position="134"/>
    </location>
</feature>
<dbReference type="Proteomes" id="UP000708148">
    <property type="component" value="Unassembled WGS sequence"/>
</dbReference>
<sequence length="134" mass="13599">MARIAAAALAAALLAAVLVAPTVSGREVGCEGVAVRGRHLLLLDIARAALGRGPPPPPSLPAVTGPPQPNEDDLVPLIEPEAPAPKTAARQRIDRVLDGVITVIGPFGDFLGVSRKLPAQADAGLPSGAQTEEE</sequence>
<evidence type="ECO:0000256" key="2">
    <source>
        <dbReference type="SAM" id="SignalP"/>
    </source>
</evidence>
<feature type="compositionally biased region" description="Pro residues" evidence="1">
    <location>
        <begin position="53"/>
        <end position="69"/>
    </location>
</feature>
<feature type="signal peptide" evidence="2">
    <location>
        <begin position="1"/>
        <end position="25"/>
    </location>
</feature>
<gene>
    <name evidence="3" type="ORF">OSTQU699_LOCUS1851</name>
</gene>
<keyword evidence="2" id="KW-0732">Signal</keyword>
<evidence type="ECO:0000256" key="1">
    <source>
        <dbReference type="SAM" id="MobiDB-lite"/>
    </source>
</evidence>
<name>A0A8S1IRT3_9CHLO</name>
<organism evidence="3 4">
    <name type="scientific">Ostreobium quekettii</name>
    <dbReference type="NCBI Taxonomy" id="121088"/>
    <lineage>
        <taxon>Eukaryota</taxon>
        <taxon>Viridiplantae</taxon>
        <taxon>Chlorophyta</taxon>
        <taxon>core chlorophytes</taxon>
        <taxon>Ulvophyceae</taxon>
        <taxon>TCBD clade</taxon>
        <taxon>Bryopsidales</taxon>
        <taxon>Ostreobineae</taxon>
        <taxon>Ostreobiaceae</taxon>
        <taxon>Ostreobium</taxon>
    </lineage>
</organism>
<evidence type="ECO:0000313" key="3">
    <source>
        <dbReference type="EMBL" id="CAD7696490.1"/>
    </source>
</evidence>
<reference evidence="3" key="1">
    <citation type="submission" date="2020-12" db="EMBL/GenBank/DDBJ databases">
        <authorList>
            <person name="Iha C."/>
        </authorList>
    </citation>
    <scope>NUCLEOTIDE SEQUENCE</scope>
</reference>
<proteinExistence type="predicted"/>
<dbReference type="EMBL" id="CAJHUC010000486">
    <property type="protein sequence ID" value="CAD7696490.1"/>
    <property type="molecule type" value="Genomic_DNA"/>
</dbReference>
<keyword evidence="4" id="KW-1185">Reference proteome</keyword>
<comment type="caution">
    <text evidence="3">The sequence shown here is derived from an EMBL/GenBank/DDBJ whole genome shotgun (WGS) entry which is preliminary data.</text>
</comment>
<evidence type="ECO:0000313" key="4">
    <source>
        <dbReference type="Proteomes" id="UP000708148"/>
    </source>
</evidence>
<feature type="region of interest" description="Disordered" evidence="1">
    <location>
        <begin position="52"/>
        <end position="77"/>
    </location>
</feature>